<dbReference type="EMBL" id="MLCN01000006">
    <property type="protein sequence ID" value="ONG41872.1"/>
    <property type="molecule type" value="Genomic_DNA"/>
</dbReference>
<dbReference type="AlphaFoldDB" id="A0A1S8CZH0"/>
<evidence type="ECO:0000313" key="4">
    <source>
        <dbReference type="Proteomes" id="UP000192132"/>
    </source>
</evidence>
<protein>
    <recommendedName>
        <fullName evidence="2">UPF0250 protein BKE30_01945</fullName>
    </recommendedName>
</protein>
<dbReference type="OrthoDB" id="9793424at2"/>
<evidence type="ECO:0000256" key="1">
    <source>
        <dbReference type="ARBA" id="ARBA00008460"/>
    </source>
</evidence>
<comment type="similarity">
    <text evidence="1 2">Belongs to the UPF0250 family.</text>
</comment>
<dbReference type="InterPro" id="IPR027471">
    <property type="entry name" value="YbeD-like_sf"/>
</dbReference>
<dbReference type="RefSeq" id="WP_076876994.1">
    <property type="nucleotide sequence ID" value="NZ_MLCN01000006.1"/>
</dbReference>
<dbReference type="Pfam" id="PF04359">
    <property type="entry name" value="DUF493"/>
    <property type="match status" value="1"/>
</dbReference>
<comment type="caution">
    <text evidence="3">The sequence shown here is derived from an EMBL/GenBank/DDBJ whole genome shotgun (WGS) entry which is preliminary data.</text>
</comment>
<accession>A0A1S8CZH0</accession>
<dbReference type="GO" id="GO:0005829">
    <property type="term" value="C:cytosol"/>
    <property type="evidence" value="ECO:0007669"/>
    <property type="project" value="TreeGrafter"/>
</dbReference>
<dbReference type="SUPFAM" id="SSF117991">
    <property type="entry name" value="YbeD/HP0495-like"/>
    <property type="match status" value="1"/>
</dbReference>
<sequence>MSDNQNIQPLNEELWQFPMDYPIRLIGNAVPELRDEVQAILLKHFPDFDSNNIVVQPSSKGNYHSIRAQLRFENIQQVHALYADLKACEHIKTAL</sequence>
<keyword evidence="4" id="KW-1185">Reference proteome</keyword>
<dbReference type="Proteomes" id="UP000192132">
    <property type="component" value="Unassembled WGS sequence"/>
</dbReference>
<dbReference type="STRING" id="1907941.BKE30_01945"/>
<organism evidence="3 4">
    <name type="scientific">Alkanindiges hydrocarboniclasticus</name>
    <dbReference type="NCBI Taxonomy" id="1907941"/>
    <lineage>
        <taxon>Bacteria</taxon>
        <taxon>Pseudomonadati</taxon>
        <taxon>Pseudomonadota</taxon>
        <taxon>Gammaproteobacteria</taxon>
        <taxon>Moraxellales</taxon>
        <taxon>Moraxellaceae</taxon>
        <taxon>Alkanindiges</taxon>
    </lineage>
</organism>
<name>A0A1S8CZH0_9GAMM</name>
<evidence type="ECO:0000256" key="2">
    <source>
        <dbReference type="HAMAP-Rule" id="MF_00659"/>
    </source>
</evidence>
<evidence type="ECO:0000313" key="3">
    <source>
        <dbReference type="EMBL" id="ONG41872.1"/>
    </source>
</evidence>
<reference evidence="3 4" key="1">
    <citation type="submission" date="2016-10" db="EMBL/GenBank/DDBJ databases">
        <title>Draft Genome sequence of Alkanindiges sp. strain H1.</title>
        <authorList>
            <person name="Subhash Y."/>
            <person name="Lee S."/>
        </authorList>
    </citation>
    <scope>NUCLEOTIDE SEQUENCE [LARGE SCALE GENOMIC DNA]</scope>
    <source>
        <strain evidence="3 4">H1</strain>
    </source>
</reference>
<proteinExistence type="inferred from homology"/>
<dbReference type="PANTHER" id="PTHR38036">
    <property type="entry name" value="UPF0250 PROTEIN YBED"/>
    <property type="match status" value="1"/>
</dbReference>
<dbReference type="InterPro" id="IPR007454">
    <property type="entry name" value="UPF0250_YbeD-like"/>
</dbReference>
<dbReference type="HAMAP" id="MF_00659">
    <property type="entry name" value="UPF0250"/>
    <property type="match status" value="1"/>
</dbReference>
<dbReference type="Gene3D" id="3.30.70.260">
    <property type="match status" value="1"/>
</dbReference>
<dbReference type="PANTHER" id="PTHR38036:SF1">
    <property type="entry name" value="UPF0250 PROTEIN YBED"/>
    <property type="match status" value="1"/>
</dbReference>
<gene>
    <name evidence="3" type="ORF">BKE30_01945</name>
</gene>